<evidence type="ECO:0000313" key="2">
    <source>
        <dbReference type="EMBL" id="KAK3924095.1"/>
    </source>
</evidence>
<proteinExistence type="predicted"/>
<gene>
    <name evidence="2" type="ORF">KUF71_002425</name>
</gene>
<dbReference type="AlphaFoldDB" id="A0AAE1LLQ4"/>
<reference evidence="2" key="2">
    <citation type="journal article" date="2023" name="BMC Genomics">
        <title>Pest status, molecular evolution, and epigenetic factors derived from the genome assembly of Frankliniella fusca, a thysanopteran phytovirus vector.</title>
        <authorList>
            <person name="Catto M.A."/>
            <person name="Labadie P.E."/>
            <person name="Jacobson A.L."/>
            <person name="Kennedy G.G."/>
            <person name="Srinivasan R."/>
            <person name="Hunt B.G."/>
        </authorList>
    </citation>
    <scope>NUCLEOTIDE SEQUENCE</scope>
    <source>
        <strain evidence="2">PL_HMW_Pooled</strain>
    </source>
</reference>
<protein>
    <submittedName>
        <fullName evidence="2">Inner membrane protein YohK</fullName>
    </submittedName>
</protein>
<evidence type="ECO:0000256" key="1">
    <source>
        <dbReference type="SAM" id="MobiDB-lite"/>
    </source>
</evidence>
<dbReference type="EMBL" id="JAHWGI010001161">
    <property type="protein sequence ID" value="KAK3924095.1"/>
    <property type="molecule type" value="Genomic_DNA"/>
</dbReference>
<sequence length="206" mass="22577">MPSKFSDRPPGLRLPLWRAGELRWHWHKPIGVQEETIQEATLFFFGSEGTCDKTLEQTLRDQPLHTLAEVEALSKRADSRRMEEAEAASASGSHVDSVTGKNVVMSKCDRVVDPLGANHMARKEVEVPLEAATPPHVVTSVAVGSTTVVVTGVAGWSPGHKFINAKSVTPARGLQLGLSAYTGRPENWEDREDHHAGKPKKTEEDQ</sequence>
<accession>A0AAE1LLQ4</accession>
<comment type="caution">
    <text evidence="2">The sequence shown here is derived from an EMBL/GenBank/DDBJ whole genome shotgun (WGS) entry which is preliminary data.</text>
</comment>
<dbReference type="Proteomes" id="UP001219518">
    <property type="component" value="Unassembled WGS sequence"/>
</dbReference>
<feature type="compositionally biased region" description="Basic and acidic residues" evidence="1">
    <location>
        <begin position="186"/>
        <end position="206"/>
    </location>
</feature>
<reference evidence="2" key="1">
    <citation type="submission" date="2021-07" db="EMBL/GenBank/DDBJ databases">
        <authorList>
            <person name="Catto M.A."/>
            <person name="Jacobson A."/>
            <person name="Kennedy G."/>
            <person name="Labadie P."/>
            <person name="Hunt B.G."/>
            <person name="Srinivasan R."/>
        </authorList>
    </citation>
    <scope>NUCLEOTIDE SEQUENCE</scope>
    <source>
        <strain evidence="2">PL_HMW_Pooled</strain>
        <tissue evidence="2">Head</tissue>
    </source>
</reference>
<organism evidence="2 3">
    <name type="scientific">Frankliniella fusca</name>
    <dbReference type="NCBI Taxonomy" id="407009"/>
    <lineage>
        <taxon>Eukaryota</taxon>
        <taxon>Metazoa</taxon>
        <taxon>Ecdysozoa</taxon>
        <taxon>Arthropoda</taxon>
        <taxon>Hexapoda</taxon>
        <taxon>Insecta</taxon>
        <taxon>Pterygota</taxon>
        <taxon>Neoptera</taxon>
        <taxon>Paraneoptera</taxon>
        <taxon>Thysanoptera</taxon>
        <taxon>Terebrantia</taxon>
        <taxon>Thripoidea</taxon>
        <taxon>Thripidae</taxon>
        <taxon>Frankliniella</taxon>
    </lineage>
</organism>
<feature type="compositionally biased region" description="Basic and acidic residues" evidence="1">
    <location>
        <begin position="75"/>
        <end position="84"/>
    </location>
</feature>
<evidence type="ECO:0000313" key="3">
    <source>
        <dbReference type="Proteomes" id="UP001219518"/>
    </source>
</evidence>
<name>A0AAE1LLQ4_9NEOP</name>
<keyword evidence="3" id="KW-1185">Reference proteome</keyword>
<feature type="region of interest" description="Disordered" evidence="1">
    <location>
        <begin position="75"/>
        <end position="94"/>
    </location>
</feature>
<feature type="region of interest" description="Disordered" evidence="1">
    <location>
        <begin position="182"/>
        <end position="206"/>
    </location>
</feature>